<dbReference type="Proteomes" id="UP001303647">
    <property type="component" value="Unassembled WGS sequence"/>
</dbReference>
<proteinExistence type="predicted"/>
<organism evidence="2 3">
    <name type="scientific">Corynascus novoguineensis</name>
    <dbReference type="NCBI Taxonomy" id="1126955"/>
    <lineage>
        <taxon>Eukaryota</taxon>
        <taxon>Fungi</taxon>
        <taxon>Dikarya</taxon>
        <taxon>Ascomycota</taxon>
        <taxon>Pezizomycotina</taxon>
        <taxon>Sordariomycetes</taxon>
        <taxon>Sordariomycetidae</taxon>
        <taxon>Sordariales</taxon>
        <taxon>Chaetomiaceae</taxon>
        <taxon>Corynascus</taxon>
    </lineage>
</organism>
<dbReference type="EMBL" id="MU857640">
    <property type="protein sequence ID" value="KAK4248231.1"/>
    <property type="molecule type" value="Genomic_DNA"/>
</dbReference>
<gene>
    <name evidence="2" type="ORF">C7999DRAFT_31286</name>
</gene>
<sequence length="210" mass="22614">MGKGGKKVDKVTLSKKDKNKMQVYLDAANPAQISVPQWGIGLWQNSHGEGRSTSTLTFHIRFLYATDTGCFWTCILLKDGKRHKPVAGTLVNWGTEQPSPSDVLEYYKNAQFPLPDPDSEPSESGSGGGAGGAGGAGGSSSGGSAWKKDVKPDGNGGYYYFDPDYHSPRHIKAVFGPSGNTYYYSGGKKMAYTLRSEKAGNMNRLVFIDA</sequence>
<accession>A0AAN7CUP1</accession>
<evidence type="ECO:0000313" key="3">
    <source>
        <dbReference type="Proteomes" id="UP001303647"/>
    </source>
</evidence>
<comment type="caution">
    <text evidence="2">The sequence shown here is derived from an EMBL/GenBank/DDBJ whole genome shotgun (WGS) entry which is preliminary data.</text>
</comment>
<protein>
    <submittedName>
        <fullName evidence="2">Uncharacterized protein</fullName>
    </submittedName>
</protein>
<reference evidence="2" key="2">
    <citation type="submission" date="2023-05" db="EMBL/GenBank/DDBJ databases">
        <authorList>
            <consortium name="Lawrence Berkeley National Laboratory"/>
            <person name="Steindorff A."/>
            <person name="Hensen N."/>
            <person name="Bonometti L."/>
            <person name="Westerberg I."/>
            <person name="Brannstrom I.O."/>
            <person name="Guillou S."/>
            <person name="Cros-Aarteil S."/>
            <person name="Calhoun S."/>
            <person name="Haridas S."/>
            <person name="Kuo A."/>
            <person name="Mondo S."/>
            <person name="Pangilinan J."/>
            <person name="Riley R."/>
            <person name="Labutti K."/>
            <person name="Andreopoulos B."/>
            <person name="Lipzen A."/>
            <person name="Chen C."/>
            <person name="Yanf M."/>
            <person name="Daum C."/>
            <person name="Ng V."/>
            <person name="Clum A."/>
            <person name="Ohm R."/>
            <person name="Martin F."/>
            <person name="Silar P."/>
            <person name="Natvig D."/>
            <person name="Lalanne C."/>
            <person name="Gautier V."/>
            <person name="Ament-Velasquez S.L."/>
            <person name="Kruys A."/>
            <person name="Hutchinson M.I."/>
            <person name="Powell A.J."/>
            <person name="Barry K."/>
            <person name="Miller A.N."/>
            <person name="Grigoriev I.V."/>
            <person name="Debuchy R."/>
            <person name="Gladieux P."/>
            <person name="Thoren M.H."/>
            <person name="Johannesson H."/>
        </authorList>
    </citation>
    <scope>NUCLEOTIDE SEQUENCE</scope>
    <source>
        <strain evidence="2">CBS 359.72</strain>
    </source>
</reference>
<feature type="region of interest" description="Disordered" evidence="1">
    <location>
        <begin position="111"/>
        <end position="147"/>
    </location>
</feature>
<reference evidence="2" key="1">
    <citation type="journal article" date="2023" name="Mol. Phylogenet. Evol.">
        <title>Genome-scale phylogeny and comparative genomics of the fungal order Sordariales.</title>
        <authorList>
            <person name="Hensen N."/>
            <person name="Bonometti L."/>
            <person name="Westerberg I."/>
            <person name="Brannstrom I.O."/>
            <person name="Guillou S."/>
            <person name="Cros-Aarteil S."/>
            <person name="Calhoun S."/>
            <person name="Haridas S."/>
            <person name="Kuo A."/>
            <person name="Mondo S."/>
            <person name="Pangilinan J."/>
            <person name="Riley R."/>
            <person name="LaButti K."/>
            <person name="Andreopoulos B."/>
            <person name="Lipzen A."/>
            <person name="Chen C."/>
            <person name="Yan M."/>
            <person name="Daum C."/>
            <person name="Ng V."/>
            <person name="Clum A."/>
            <person name="Steindorff A."/>
            <person name="Ohm R.A."/>
            <person name="Martin F."/>
            <person name="Silar P."/>
            <person name="Natvig D.O."/>
            <person name="Lalanne C."/>
            <person name="Gautier V."/>
            <person name="Ament-Velasquez S.L."/>
            <person name="Kruys A."/>
            <person name="Hutchinson M.I."/>
            <person name="Powell A.J."/>
            <person name="Barry K."/>
            <person name="Miller A.N."/>
            <person name="Grigoriev I.V."/>
            <person name="Debuchy R."/>
            <person name="Gladieux P."/>
            <person name="Hiltunen Thoren M."/>
            <person name="Johannesson H."/>
        </authorList>
    </citation>
    <scope>NUCLEOTIDE SEQUENCE</scope>
    <source>
        <strain evidence="2">CBS 359.72</strain>
    </source>
</reference>
<evidence type="ECO:0000256" key="1">
    <source>
        <dbReference type="SAM" id="MobiDB-lite"/>
    </source>
</evidence>
<dbReference type="AlphaFoldDB" id="A0AAN7CUP1"/>
<name>A0AAN7CUP1_9PEZI</name>
<evidence type="ECO:0000313" key="2">
    <source>
        <dbReference type="EMBL" id="KAK4248231.1"/>
    </source>
</evidence>
<feature type="compositionally biased region" description="Gly residues" evidence="1">
    <location>
        <begin position="125"/>
        <end position="141"/>
    </location>
</feature>
<keyword evidence="3" id="KW-1185">Reference proteome</keyword>